<reference evidence="7 8" key="1">
    <citation type="submission" date="2019-05" db="EMBL/GenBank/DDBJ databases">
        <title>Marivita sp. nov. isolated from sea sediment.</title>
        <authorList>
            <person name="Kim W."/>
        </authorList>
    </citation>
    <scope>NUCLEOTIDE SEQUENCE [LARGE SCALE GENOMIC DNA]</scope>
    <source>
        <strain evidence="7 8">CAU 1492</strain>
    </source>
</reference>
<comment type="subcellular location">
    <subcellularLocation>
        <location evidence="1">Cell membrane</location>
        <topology evidence="1">Multi-pass membrane protein</topology>
    </subcellularLocation>
</comment>
<name>A0ABY2XD77_9RHOB</name>
<evidence type="ECO:0000256" key="4">
    <source>
        <dbReference type="ARBA" id="ARBA00022989"/>
    </source>
</evidence>
<feature type="transmembrane region" description="Helical" evidence="6">
    <location>
        <begin position="35"/>
        <end position="52"/>
    </location>
</feature>
<keyword evidence="2" id="KW-1003">Cell membrane</keyword>
<organism evidence="7 8">
    <name type="scientific">Arenibacterium halophilum</name>
    <dbReference type="NCBI Taxonomy" id="2583821"/>
    <lineage>
        <taxon>Bacteria</taxon>
        <taxon>Pseudomonadati</taxon>
        <taxon>Pseudomonadota</taxon>
        <taxon>Alphaproteobacteria</taxon>
        <taxon>Rhodobacterales</taxon>
        <taxon>Paracoccaceae</taxon>
        <taxon>Arenibacterium</taxon>
    </lineage>
</organism>
<feature type="transmembrane region" description="Helical" evidence="6">
    <location>
        <begin position="91"/>
        <end position="111"/>
    </location>
</feature>
<feature type="transmembrane region" description="Helical" evidence="6">
    <location>
        <begin position="118"/>
        <end position="141"/>
    </location>
</feature>
<evidence type="ECO:0000313" key="7">
    <source>
        <dbReference type="EMBL" id="TMV14980.1"/>
    </source>
</evidence>
<proteinExistence type="predicted"/>
<dbReference type="InterPro" id="IPR019108">
    <property type="entry name" value="Caa3_assmbl_CtaG-rel"/>
</dbReference>
<feature type="transmembrane region" description="Helical" evidence="6">
    <location>
        <begin position="59"/>
        <end position="79"/>
    </location>
</feature>
<evidence type="ECO:0000256" key="1">
    <source>
        <dbReference type="ARBA" id="ARBA00004651"/>
    </source>
</evidence>
<evidence type="ECO:0000256" key="6">
    <source>
        <dbReference type="SAM" id="Phobius"/>
    </source>
</evidence>
<evidence type="ECO:0000256" key="3">
    <source>
        <dbReference type="ARBA" id="ARBA00022692"/>
    </source>
</evidence>
<keyword evidence="4 6" id="KW-1133">Transmembrane helix</keyword>
<keyword evidence="5 6" id="KW-0472">Membrane</keyword>
<evidence type="ECO:0000256" key="5">
    <source>
        <dbReference type="ARBA" id="ARBA00023136"/>
    </source>
</evidence>
<keyword evidence="3 6" id="KW-0812">Transmembrane</keyword>
<gene>
    <name evidence="7" type="ORF">FGK64_03145</name>
</gene>
<accession>A0ABY2XD77</accession>
<feature type="transmembrane region" description="Helical" evidence="6">
    <location>
        <begin position="161"/>
        <end position="181"/>
    </location>
</feature>
<evidence type="ECO:0000256" key="2">
    <source>
        <dbReference type="ARBA" id="ARBA00022475"/>
    </source>
</evidence>
<protein>
    <submittedName>
        <fullName evidence="7">Cytochrome c oxidase assembly protein</fullName>
    </submittedName>
</protein>
<dbReference type="Proteomes" id="UP001191082">
    <property type="component" value="Unassembled WGS sequence"/>
</dbReference>
<sequence>MPVKPVYLFPALALLAMIWLAPLDRLVPAFAAHMVRHMVLVALAAPLIVLALPNIADRAAVPPLAAALAEFVVVWGWHLPAAHALGRLQNLGFAAEQASFLAVGLMVWASCLRRDQPLAGAGGLLLTSMHMTLLGALLVLAPRDIYADICGTASDLSGQQIGGMLMLAIGTPIYLIAGLWLTGQALQERRQA</sequence>
<dbReference type="EMBL" id="VCPC01000001">
    <property type="protein sequence ID" value="TMV14980.1"/>
    <property type="molecule type" value="Genomic_DNA"/>
</dbReference>
<comment type="caution">
    <text evidence="7">The sequence shown here is derived from an EMBL/GenBank/DDBJ whole genome shotgun (WGS) entry which is preliminary data.</text>
</comment>
<evidence type="ECO:0000313" key="8">
    <source>
        <dbReference type="Proteomes" id="UP001191082"/>
    </source>
</evidence>
<keyword evidence="8" id="KW-1185">Reference proteome</keyword>
<dbReference type="Pfam" id="PF09678">
    <property type="entry name" value="Caa3_CtaG"/>
    <property type="match status" value="1"/>
</dbReference>